<proteinExistence type="predicted"/>
<comment type="caution">
    <text evidence="2">The sequence shown here is derived from an EMBL/GenBank/DDBJ whole genome shotgun (WGS) entry which is preliminary data.</text>
</comment>
<sequence length="108" mass="11331">MQMQGRMEAAMAARGGAPAGLEALDAALRAGNREQAKAAATEFEAFFLSQMMQPMFSGLSSEPPFGGGHAESTWRSLLVDEYGKMMAQNGGVGVADAVMRTMLAAQEA</sequence>
<accession>A0A7X1ZBJ5</accession>
<dbReference type="OrthoDB" id="7862954at2"/>
<dbReference type="AlphaFoldDB" id="A0A7X1ZBJ5"/>
<dbReference type="EMBL" id="WIVE01000001">
    <property type="protein sequence ID" value="MQX34999.1"/>
    <property type="molecule type" value="Genomic_DNA"/>
</dbReference>
<dbReference type="Proteomes" id="UP000434582">
    <property type="component" value="Unassembled WGS sequence"/>
</dbReference>
<keyword evidence="3" id="KW-1185">Reference proteome</keyword>
<dbReference type="Pfam" id="PF10135">
    <property type="entry name" value="Rod-binding"/>
    <property type="match status" value="1"/>
</dbReference>
<feature type="domain" description="Flagellar protein FlgJ N-terminal" evidence="1">
    <location>
        <begin position="54"/>
        <end position="100"/>
    </location>
</feature>
<evidence type="ECO:0000313" key="3">
    <source>
        <dbReference type="Proteomes" id="UP000434582"/>
    </source>
</evidence>
<evidence type="ECO:0000313" key="2">
    <source>
        <dbReference type="EMBL" id="MQX34999.1"/>
    </source>
</evidence>
<name>A0A7X1ZBJ5_9PROT</name>
<protein>
    <submittedName>
        <fullName evidence="2">Chemotaxis protein</fullName>
    </submittedName>
</protein>
<gene>
    <name evidence="2" type="ORF">GHC57_00550</name>
</gene>
<reference evidence="2 3" key="1">
    <citation type="submission" date="2019-10" db="EMBL/GenBank/DDBJ databases">
        <title>Draft whole-genome sequence of the purple nonsulfur photosynthetic bacterium Roseospira navarrensis DSM 15114.</title>
        <authorList>
            <person name="Kyndt J.A."/>
            <person name="Meyer T.E."/>
        </authorList>
    </citation>
    <scope>NUCLEOTIDE SEQUENCE [LARGE SCALE GENOMIC DNA]</scope>
    <source>
        <strain evidence="2 3">DSM 15114</strain>
    </source>
</reference>
<dbReference type="InterPro" id="IPR019301">
    <property type="entry name" value="Flagellar_prot_FlgJ_N"/>
</dbReference>
<evidence type="ECO:0000259" key="1">
    <source>
        <dbReference type="Pfam" id="PF10135"/>
    </source>
</evidence>
<organism evidence="2 3">
    <name type="scientific">Roseospira navarrensis</name>
    <dbReference type="NCBI Taxonomy" id="140058"/>
    <lineage>
        <taxon>Bacteria</taxon>
        <taxon>Pseudomonadati</taxon>
        <taxon>Pseudomonadota</taxon>
        <taxon>Alphaproteobacteria</taxon>
        <taxon>Rhodospirillales</taxon>
        <taxon>Rhodospirillaceae</taxon>
        <taxon>Roseospira</taxon>
    </lineage>
</organism>